<feature type="region of interest" description="Disordered" evidence="1">
    <location>
        <begin position="1"/>
        <end position="33"/>
    </location>
</feature>
<reference evidence="2 3" key="1">
    <citation type="submission" date="2019-03" db="EMBL/GenBank/DDBJ databases">
        <title>Genomic features of bacteria from cold environments.</title>
        <authorList>
            <person name="Shen L."/>
        </authorList>
    </citation>
    <scope>NUCLEOTIDE SEQUENCE [LARGE SCALE GENOMIC DNA]</scope>
    <source>
        <strain evidence="3">T3246-1</strain>
    </source>
</reference>
<organism evidence="2 3">
    <name type="scientific">Occultella glacieicola</name>
    <dbReference type="NCBI Taxonomy" id="2518684"/>
    <lineage>
        <taxon>Bacteria</taxon>
        <taxon>Bacillati</taxon>
        <taxon>Actinomycetota</taxon>
        <taxon>Actinomycetes</taxon>
        <taxon>Micrococcales</taxon>
        <taxon>Ruaniaceae</taxon>
        <taxon>Occultella</taxon>
    </lineage>
</organism>
<protein>
    <submittedName>
        <fullName evidence="2">DUF3052 domain-containing protein</fullName>
    </submittedName>
</protein>
<dbReference type="InterPro" id="IPR021412">
    <property type="entry name" value="DUF3052"/>
</dbReference>
<name>A0ABY2E0H8_9MICO</name>
<feature type="compositionally biased region" description="Polar residues" evidence="1">
    <location>
        <begin position="18"/>
        <end position="30"/>
    </location>
</feature>
<evidence type="ECO:0000313" key="3">
    <source>
        <dbReference type="Proteomes" id="UP000504882"/>
    </source>
</evidence>
<gene>
    <name evidence="2" type="ORF">EXU48_19010</name>
</gene>
<keyword evidence="3" id="KW-1185">Reference proteome</keyword>
<proteinExistence type="predicted"/>
<accession>A0ABY2E0H8</accession>
<dbReference type="Pfam" id="PF11253">
    <property type="entry name" value="DUF3052"/>
    <property type="match status" value="1"/>
</dbReference>
<dbReference type="Proteomes" id="UP000504882">
    <property type="component" value="Unassembled WGS sequence"/>
</dbReference>
<evidence type="ECO:0000256" key="1">
    <source>
        <dbReference type="SAM" id="MobiDB-lite"/>
    </source>
</evidence>
<sequence>MSSRANEGVPDVEATAGSVGSPSGNQSTSKFGVGSGQVIQEFGYDDDVDEDLRADLEQASGHELVDEYYDDVTDAAILWWREDDGDVQDLTDLMINAQEMLEGAGLIWVFTPKSGRDGHVPPGEIDEAASTAGLHATSAISAAVNWSGIRLTARGRGK</sequence>
<comment type="caution">
    <text evidence="2">The sequence shown here is derived from an EMBL/GenBank/DDBJ whole genome shotgun (WGS) entry which is preliminary data.</text>
</comment>
<dbReference type="EMBL" id="SMNA01000010">
    <property type="protein sequence ID" value="TDE90014.1"/>
    <property type="molecule type" value="Genomic_DNA"/>
</dbReference>
<evidence type="ECO:0000313" key="2">
    <source>
        <dbReference type="EMBL" id="TDE90014.1"/>
    </source>
</evidence>